<evidence type="ECO:0000256" key="1">
    <source>
        <dbReference type="ARBA" id="ARBA00022490"/>
    </source>
</evidence>
<comment type="catalytic activity">
    <reaction evidence="8">
        <text>ATP + H2O = ADP + phosphate + H(+)</text>
        <dbReference type="Rhea" id="RHEA:13065"/>
        <dbReference type="ChEBI" id="CHEBI:15377"/>
        <dbReference type="ChEBI" id="CHEBI:15378"/>
        <dbReference type="ChEBI" id="CHEBI:30616"/>
        <dbReference type="ChEBI" id="CHEBI:43474"/>
        <dbReference type="ChEBI" id="CHEBI:456216"/>
        <dbReference type="EC" id="3.6.4.13"/>
    </reaction>
</comment>
<evidence type="ECO:0000259" key="11">
    <source>
        <dbReference type="PROSITE" id="PS51192"/>
    </source>
</evidence>
<sequence>MIVKTLGGYHLKFEELDLSPELLAAITRAGFEEATPVQAGTIPLALEGRDVIGQAQTGTGKTAAFGLPMLEKIDTSKRMVQGLVIAPTRELAIQTQEELFRLGKDKKIRVQAVYGGADIGRQIRTLKDGPHIVVGTPGRLIDHINRKTLKLETVETLVLDEADEMLNMGFLEDIEMIISKVPATRQTLLFSATMPDPIKRIGVKFMKNPEHVAIKNKEMTANLIDQYYVRSKDFEKFDIMTRLLDVQTPELTIVFGRTKRRVDELARGLELRGYKAEGIHGDLSQQKRMSVLRAFKGGQLDILVATDVAARGLDISGVTHVYNYDIPQDPESYVHRIGRTGRAGKEGLSVTFVTPNEMSYLNVIENLTKKKMTPLRPPSQKEAMAGQIGAAIETIQSQFEGAELEEYTTAASDLVAQYSAEELAGMLIKTVAKESSAEVPVKITPERPLPGGKRGGGGNRGGGNRGGGSRGGNRSGGNYRGNREGGNRGGRGEGRGKDNKEGSRGGERRRNWENKDKQQGGERRRSEPRKSDANKGGGNPKKGKRDFVIRTGNK</sequence>
<comment type="caution">
    <text evidence="14">The sequence shown here is derived from an EMBL/GenBank/DDBJ whole genome shotgun (WGS) entry which is preliminary data.</text>
</comment>
<dbReference type="GO" id="GO:0004386">
    <property type="term" value="F:helicase activity"/>
    <property type="evidence" value="ECO:0007669"/>
    <property type="project" value="UniProtKB-KW"/>
</dbReference>
<reference evidence="14" key="1">
    <citation type="submission" date="2022-10" db="EMBL/GenBank/DDBJ databases">
        <title>Vagococcus sp. isolated from poultry meat.</title>
        <authorList>
            <person name="Johansson P."/>
            <person name="Bjorkroth J."/>
        </authorList>
    </citation>
    <scope>NUCLEOTIDE SEQUENCE</scope>
    <source>
        <strain evidence="14">PNs007</strain>
    </source>
</reference>
<keyword evidence="6 8" id="KW-0694">RNA-binding</keyword>
<dbReference type="Gene3D" id="3.40.50.300">
    <property type="entry name" value="P-loop containing nucleotide triphosphate hydrolases"/>
    <property type="match status" value="2"/>
</dbReference>
<gene>
    <name evidence="8" type="primary">cshA</name>
    <name evidence="14" type="ORF">OL233_09765</name>
</gene>
<organism evidence="14 15">
    <name type="scientific">Vagococcus proximus</name>
    <dbReference type="NCBI Taxonomy" id="2991417"/>
    <lineage>
        <taxon>Bacteria</taxon>
        <taxon>Bacillati</taxon>
        <taxon>Bacillota</taxon>
        <taxon>Bacilli</taxon>
        <taxon>Lactobacillales</taxon>
        <taxon>Enterococcaceae</taxon>
        <taxon>Vagococcus</taxon>
    </lineage>
</organism>
<evidence type="ECO:0000259" key="12">
    <source>
        <dbReference type="PROSITE" id="PS51194"/>
    </source>
</evidence>
<evidence type="ECO:0000256" key="10">
    <source>
        <dbReference type="SAM" id="MobiDB-lite"/>
    </source>
</evidence>
<dbReference type="SMART" id="SM00487">
    <property type="entry name" value="DEXDc"/>
    <property type="match status" value="1"/>
</dbReference>
<dbReference type="PROSITE" id="PS51192">
    <property type="entry name" value="HELICASE_ATP_BIND_1"/>
    <property type="match status" value="1"/>
</dbReference>
<protein>
    <recommendedName>
        <fullName evidence="8">DEAD-box ATP-dependent RNA helicase CshA</fullName>
        <ecNumber evidence="8">3.6.4.13</ecNumber>
    </recommendedName>
</protein>
<dbReference type="InterPro" id="IPR011545">
    <property type="entry name" value="DEAD/DEAH_box_helicase_dom"/>
</dbReference>
<dbReference type="EC" id="3.6.4.13" evidence="8"/>
<dbReference type="CDD" id="cd00268">
    <property type="entry name" value="DEADc"/>
    <property type="match status" value="1"/>
</dbReference>
<feature type="region of interest" description="Disordered" evidence="10">
    <location>
        <begin position="433"/>
        <end position="554"/>
    </location>
</feature>
<feature type="domain" description="Helicase C-terminal" evidence="12">
    <location>
        <begin position="223"/>
        <end position="384"/>
    </location>
</feature>
<dbReference type="EMBL" id="JAPDSH010000008">
    <property type="protein sequence ID" value="MDF0480569.1"/>
    <property type="molecule type" value="Genomic_DNA"/>
</dbReference>
<keyword evidence="7 8" id="KW-0346">Stress response</keyword>
<dbReference type="PROSITE" id="PS51194">
    <property type="entry name" value="HELICASE_CTER"/>
    <property type="match status" value="1"/>
</dbReference>
<dbReference type="CDD" id="cd18787">
    <property type="entry name" value="SF2_C_DEAD"/>
    <property type="match status" value="1"/>
</dbReference>
<dbReference type="SMART" id="SM00490">
    <property type="entry name" value="HELICc"/>
    <property type="match status" value="1"/>
</dbReference>
<dbReference type="PANTHER" id="PTHR47963:SF5">
    <property type="entry name" value="DEAD-BOX ATP-DEPENDENT RNA HELICASE CSHA"/>
    <property type="match status" value="1"/>
</dbReference>
<feature type="short sequence motif" description="Q motif" evidence="9">
    <location>
        <begin position="11"/>
        <end position="39"/>
    </location>
</feature>
<comment type="subcellular location">
    <subcellularLocation>
        <location evidence="8">Cytoplasm</location>
    </subcellularLocation>
</comment>
<dbReference type="InterPro" id="IPR044742">
    <property type="entry name" value="DEAD/DEAH_RhlB"/>
</dbReference>
<evidence type="ECO:0000256" key="2">
    <source>
        <dbReference type="ARBA" id="ARBA00022741"/>
    </source>
</evidence>
<evidence type="ECO:0000256" key="7">
    <source>
        <dbReference type="ARBA" id="ARBA00023016"/>
    </source>
</evidence>
<feature type="domain" description="Helicase ATP-binding" evidence="11">
    <location>
        <begin position="42"/>
        <end position="212"/>
    </location>
</feature>
<feature type="domain" description="DEAD-box RNA helicase Q" evidence="13">
    <location>
        <begin position="11"/>
        <end position="39"/>
    </location>
</feature>
<dbReference type="Pfam" id="PF00271">
    <property type="entry name" value="Helicase_C"/>
    <property type="match status" value="1"/>
</dbReference>
<evidence type="ECO:0000313" key="15">
    <source>
        <dbReference type="Proteomes" id="UP001147148"/>
    </source>
</evidence>
<keyword evidence="15" id="KW-1185">Reference proteome</keyword>
<dbReference type="InterPro" id="IPR030880">
    <property type="entry name" value="DEAD_helicase_CshA"/>
</dbReference>
<evidence type="ECO:0000259" key="13">
    <source>
        <dbReference type="PROSITE" id="PS51195"/>
    </source>
</evidence>
<dbReference type="InterPro" id="IPR014014">
    <property type="entry name" value="RNA_helicase_DEAD_Q_motif"/>
</dbReference>
<keyword evidence="4 8" id="KW-0347">Helicase</keyword>
<evidence type="ECO:0000256" key="9">
    <source>
        <dbReference type="PROSITE-ProRule" id="PRU00552"/>
    </source>
</evidence>
<feature type="compositionally biased region" description="Basic and acidic residues" evidence="10">
    <location>
        <begin position="481"/>
        <end position="533"/>
    </location>
</feature>
<feature type="compositionally biased region" description="Gly residues" evidence="10">
    <location>
        <begin position="452"/>
        <end position="479"/>
    </location>
</feature>
<dbReference type="Proteomes" id="UP001147148">
    <property type="component" value="Unassembled WGS sequence"/>
</dbReference>
<comment type="similarity">
    <text evidence="8">Belongs to the DEAD box helicase family. CshA subfamily.</text>
</comment>
<comment type="subunit">
    <text evidence="8">Oligomerizes, may be a member of the RNA degradosome.</text>
</comment>
<evidence type="ECO:0000256" key="5">
    <source>
        <dbReference type="ARBA" id="ARBA00022840"/>
    </source>
</evidence>
<dbReference type="Pfam" id="PF00270">
    <property type="entry name" value="DEAD"/>
    <property type="match status" value="1"/>
</dbReference>
<dbReference type="SUPFAM" id="SSF52540">
    <property type="entry name" value="P-loop containing nucleoside triphosphate hydrolases"/>
    <property type="match status" value="1"/>
</dbReference>
<keyword evidence="2 8" id="KW-0547">Nucleotide-binding</keyword>
<keyword evidence="1 8" id="KW-0963">Cytoplasm</keyword>
<evidence type="ECO:0000256" key="8">
    <source>
        <dbReference type="HAMAP-Rule" id="MF_01493"/>
    </source>
</evidence>
<dbReference type="InterPro" id="IPR001650">
    <property type="entry name" value="Helicase_C-like"/>
</dbReference>
<keyword evidence="5 8" id="KW-0067">ATP-binding</keyword>
<dbReference type="InterPro" id="IPR027417">
    <property type="entry name" value="P-loop_NTPase"/>
</dbReference>
<dbReference type="PROSITE" id="PS51195">
    <property type="entry name" value="Q_MOTIF"/>
    <property type="match status" value="1"/>
</dbReference>
<dbReference type="InterPro" id="IPR000629">
    <property type="entry name" value="RNA-helicase_DEAD-box_CS"/>
</dbReference>
<evidence type="ECO:0000256" key="6">
    <source>
        <dbReference type="ARBA" id="ARBA00022884"/>
    </source>
</evidence>
<dbReference type="HAMAP" id="MF_01493">
    <property type="entry name" value="DEAD_helicase_CshA"/>
    <property type="match status" value="1"/>
</dbReference>
<keyword evidence="3 8" id="KW-0378">Hydrolase</keyword>
<comment type="function">
    <text evidence="8">DEAD-box RNA helicase possibly involved in RNA degradation. Unwinds dsRNA in both 5'- and 3'-directions, has RNA-dependent ATPase activity.</text>
</comment>
<name>A0ABT5X3J5_9ENTE</name>
<accession>A0ABT5X3J5</accession>
<dbReference type="InterPro" id="IPR050547">
    <property type="entry name" value="DEAD_box_RNA_helicases"/>
</dbReference>
<dbReference type="InterPro" id="IPR014001">
    <property type="entry name" value="Helicase_ATP-bd"/>
</dbReference>
<evidence type="ECO:0000256" key="4">
    <source>
        <dbReference type="ARBA" id="ARBA00022806"/>
    </source>
</evidence>
<dbReference type="PROSITE" id="PS00039">
    <property type="entry name" value="DEAD_ATP_HELICASE"/>
    <property type="match status" value="1"/>
</dbReference>
<evidence type="ECO:0000256" key="3">
    <source>
        <dbReference type="ARBA" id="ARBA00022801"/>
    </source>
</evidence>
<proteinExistence type="inferred from homology"/>
<evidence type="ECO:0000313" key="14">
    <source>
        <dbReference type="EMBL" id="MDF0480569.1"/>
    </source>
</evidence>
<dbReference type="PANTHER" id="PTHR47963">
    <property type="entry name" value="DEAD-BOX ATP-DEPENDENT RNA HELICASE 47, MITOCHONDRIAL"/>
    <property type="match status" value="1"/>
</dbReference>